<dbReference type="PANTHER" id="PTHR36700">
    <property type="entry name" value="CRISPR SYSTEM CMR SUBUNIT CMR4"/>
    <property type="match status" value="1"/>
</dbReference>
<evidence type="ECO:0000313" key="4">
    <source>
        <dbReference type="EMBL" id="SKB01674.1"/>
    </source>
</evidence>
<evidence type="ECO:0000256" key="2">
    <source>
        <dbReference type="SAM" id="MobiDB-lite"/>
    </source>
</evidence>
<dbReference type="AlphaFoldDB" id="A0A1T4YIN8"/>
<proteinExistence type="predicted"/>
<accession>A0A1T4YIN8</accession>
<feature type="compositionally biased region" description="Basic and acidic residues" evidence="2">
    <location>
        <begin position="68"/>
        <end position="88"/>
    </location>
</feature>
<dbReference type="RefSeq" id="WP_078814626.1">
    <property type="nucleotide sequence ID" value="NZ_FUYE01000012.1"/>
</dbReference>
<dbReference type="NCBIfam" id="TIGR02580">
    <property type="entry name" value="cas_RAMP_Cmr4"/>
    <property type="match status" value="1"/>
</dbReference>
<sequence length="288" mass="31388">MTQHPLYLFTRTPLHVGSGDSMGAIDQPIQRERHTRHPIIPGSSIKGVLRDHFDRNPETKASVIELFGRGDEEDKKEPSNGGDKKPKFEAGKISFGEAQLILFPVRSAKGSFALATSVLSLSRLKRDAKLTLTLPAEPADNQCLAGEKLVITRGSEKGVVLEEYRFAVDGAFPAEWETHLSSLLDDAVLQGARGRFVLLSDGDFSHYAENACQVSQHVRINDETGTAADGGLFNEETVPSEALFVSALTEVRQIKNGNPVFDQLRQEQLIQFGGKGTTGLGFCTVKLA</sequence>
<dbReference type="Pfam" id="PF03787">
    <property type="entry name" value="RAMPs"/>
    <property type="match status" value="1"/>
</dbReference>
<evidence type="ECO:0000256" key="1">
    <source>
        <dbReference type="ARBA" id="ARBA00023118"/>
    </source>
</evidence>
<dbReference type="InterPro" id="IPR013410">
    <property type="entry name" value="CRISPR-assoc_RAMP_Cmr4"/>
</dbReference>
<evidence type="ECO:0000313" key="5">
    <source>
        <dbReference type="Proteomes" id="UP000190774"/>
    </source>
</evidence>
<gene>
    <name evidence="4" type="ORF">SAMN02745166_03431</name>
</gene>
<dbReference type="OrthoDB" id="9789361at2"/>
<dbReference type="PANTHER" id="PTHR36700:SF1">
    <property type="entry name" value="CRISPR SYSTEM CMR SUBUNIT CMR4"/>
    <property type="match status" value="1"/>
</dbReference>
<dbReference type="EMBL" id="FUYE01000012">
    <property type="protein sequence ID" value="SKB01674.1"/>
    <property type="molecule type" value="Genomic_DNA"/>
</dbReference>
<dbReference type="GO" id="GO:0051607">
    <property type="term" value="P:defense response to virus"/>
    <property type="evidence" value="ECO:0007669"/>
    <property type="project" value="UniProtKB-KW"/>
</dbReference>
<evidence type="ECO:0000259" key="3">
    <source>
        <dbReference type="Pfam" id="PF03787"/>
    </source>
</evidence>
<organism evidence="4 5">
    <name type="scientific">Prosthecobacter debontii</name>
    <dbReference type="NCBI Taxonomy" id="48467"/>
    <lineage>
        <taxon>Bacteria</taxon>
        <taxon>Pseudomonadati</taxon>
        <taxon>Verrucomicrobiota</taxon>
        <taxon>Verrucomicrobiia</taxon>
        <taxon>Verrucomicrobiales</taxon>
        <taxon>Verrucomicrobiaceae</taxon>
        <taxon>Prosthecobacter</taxon>
    </lineage>
</organism>
<dbReference type="InterPro" id="IPR005537">
    <property type="entry name" value="RAMP_III_fam"/>
</dbReference>
<name>A0A1T4YIN8_9BACT</name>
<keyword evidence="1" id="KW-0051">Antiviral defense</keyword>
<dbReference type="STRING" id="48467.SAMN02745166_03431"/>
<dbReference type="Proteomes" id="UP000190774">
    <property type="component" value="Unassembled WGS sequence"/>
</dbReference>
<reference evidence="5" key="1">
    <citation type="submission" date="2017-02" db="EMBL/GenBank/DDBJ databases">
        <authorList>
            <person name="Varghese N."/>
            <person name="Submissions S."/>
        </authorList>
    </citation>
    <scope>NUCLEOTIDE SEQUENCE [LARGE SCALE GENOMIC DNA]</scope>
    <source>
        <strain evidence="5">ATCC 700200</strain>
    </source>
</reference>
<feature type="region of interest" description="Disordered" evidence="2">
    <location>
        <begin position="65"/>
        <end position="88"/>
    </location>
</feature>
<feature type="domain" description="CRISPR type III-associated protein" evidence="3">
    <location>
        <begin position="10"/>
        <end position="283"/>
    </location>
</feature>
<keyword evidence="5" id="KW-1185">Reference proteome</keyword>
<protein>
    <submittedName>
        <fullName evidence="4">CRISPR-associated protein, Cmr4 family</fullName>
    </submittedName>
</protein>